<dbReference type="AlphaFoldDB" id="A0A1G2CKA1"/>
<dbReference type="FunFam" id="3.10.290.10:FF:000001">
    <property type="entry name" value="30S ribosomal protein S4"/>
    <property type="match status" value="1"/>
</dbReference>
<dbReference type="SMART" id="SM01390">
    <property type="entry name" value="Ribosomal_S4"/>
    <property type="match status" value="1"/>
</dbReference>
<evidence type="ECO:0000256" key="7">
    <source>
        <dbReference type="HAMAP-Rule" id="MF_01306"/>
    </source>
</evidence>
<dbReference type="PANTHER" id="PTHR11831:SF4">
    <property type="entry name" value="SMALL RIBOSOMAL SUBUNIT PROTEIN US4M"/>
    <property type="match status" value="1"/>
</dbReference>
<dbReference type="InterPro" id="IPR005709">
    <property type="entry name" value="Ribosomal_uS4_bac-type"/>
</dbReference>
<evidence type="ECO:0000313" key="12">
    <source>
        <dbReference type="Proteomes" id="UP000178495"/>
    </source>
</evidence>
<dbReference type="GO" id="GO:0042274">
    <property type="term" value="P:ribosomal small subunit biogenesis"/>
    <property type="evidence" value="ECO:0007669"/>
    <property type="project" value="TreeGrafter"/>
</dbReference>
<comment type="subunit">
    <text evidence="7">Part of the 30S ribosomal subunit. Contacts protein S5. The interaction surface between S4 and S5 is involved in control of translational fidelity.</text>
</comment>
<sequence>MIGPKEKKERALGEHLHLKGARCQSPKCAMVRKPYPPGMHGKKRTGRGLSDFGRQLLEKQRVKISYGIDERALRGLFYKAQRKTGSTALGLFGMLEMRLDNVIFRLGLAPSRGAARQLITHGHILVGGKRVRSPGYITRPNDVIALRPESASQKTFENLRETLKKYEAPSWLHLDLEKLEGRVVSPPTDTSTPFEFNLLVESFSK</sequence>
<name>A0A1G2CKA1_9BACT</name>
<gene>
    <name evidence="7" type="primary">rpsD</name>
    <name evidence="11" type="ORF">A3A43_01385</name>
</gene>
<keyword evidence="2 7" id="KW-0699">rRNA-binding</keyword>
<dbReference type="Gene3D" id="3.10.290.10">
    <property type="entry name" value="RNA-binding S4 domain"/>
    <property type="match status" value="1"/>
</dbReference>
<accession>A0A1G2CKA1</accession>
<dbReference type="EMBL" id="MHLC01000006">
    <property type="protein sequence ID" value="OGZ01687.1"/>
    <property type="molecule type" value="Genomic_DNA"/>
</dbReference>
<dbReference type="PANTHER" id="PTHR11831">
    <property type="entry name" value="30S 40S RIBOSOMAL PROTEIN"/>
    <property type="match status" value="1"/>
</dbReference>
<dbReference type="Proteomes" id="UP000178495">
    <property type="component" value="Unassembled WGS sequence"/>
</dbReference>
<dbReference type="Pfam" id="PF00163">
    <property type="entry name" value="Ribosomal_S4"/>
    <property type="match status" value="1"/>
</dbReference>
<evidence type="ECO:0000256" key="2">
    <source>
        <dbReference type="ARBA" id="ARBA00022730"/>
    </source>
</evidence>
<dbReference type="InterPro" id="IPR036986">
    <property type="entry name" value="S4_RNA-bd_sf"/>
</dbReference>
<evidence type="ECO:0000256" key="4">
    <source>
        <dbReference type="ARBA" id="ARBA00022980"/>
    </source>
</evidence>
<evidence type="ECO:0000259" key="9">
    <source>
        <dbReference type="SMART" id="SM00363"/>
    </source>
</evidence>
<dbReference type="GO" id="GO:0019843">
    <property type="term" value="F:rRNA binding"/>
    <property type="evidence" value="ECO:0007669"/>
    <property type="project" value="UniProtKB-UniRule"/>
</dbReference>
<evidence type="ECO:0000259" key="10">
    <source>
        <dbReference type="SMART" id="SM01390"/>
    </source>
</evidence>
<dbReference type="InterPro" id="IPR018079">
    <property type="entry name" value="Ribosomal_uS4_CS"/>
</dbReference>
<comment type="similarity">
    <text evidence="1 7 8">Belongs to the universal ribosomal protein uS4 family.</text>
</comment>
<dbReference type="NCBIfam" id="NF003717">
    <property type="entry name" value="PRK05327.1"/>
    <property type="match status" value="1"/>
</dbReference>
<dbReference type="CDD" id="cd00165">
    <property type="entry name" value="S4"/>
    <property type="match status" value="1"/>
</dbReference>
<evidence type="ECO:0000256" key="6">
    <source>
        <dbReference type="ARBA" id="ARBA00035254"/>
    </source>
</evidence>
<keyword evidence="4 7" id="KW-0689">Ribosomal protein</keyword>
<evidence type="ECO:0000256" key="3">
    <source>
        <dbReference type="ARBA" id="ARBA00022884"/>
    </source>
</evidence>
<dbReference type="PROSITE" id="PS00632">
    <property type="entry name" value="RIBOSOMAL_S4"/>
    <property type="match status" value="1"/>
</dbReference>
<comment type="function">
    <text evidence="7">One of the primary rRNA binding proteins, it binds directly to 16S rRNA where it nucleates assembly of the body of the 30S subunit.</text>
</comment>
<dbReference type="GO" id="GO:0006412">
    <property type="term" value="P:translation"/>
    <property type="evidence" value="ECO:0007669"/>
    <property type="project" value="UniProtKB-UniRule"/>
</dbReference>
<dbReference type="Pfam" id="PF01479">
    <property type="entry name" value="S4"/>
    <property type="match status" value="1"/>
</dbReference>
<evidence type="ECO:0000256" key="5">
    <source>
        <dbReference type="ARBA" id="ARBA00023274"/>
    </source>
</evidence>
<comment type="caution">
    <text evidence="11">The sequence shown here is derived from an EMBL/GenBank/DDBJ whole genome shotgun (WGS) entry which is preliminary data.</text>
</comment>
<dbReference type="InterPro" id="IPR002942">
    <property type="entry name" value="S4_RNA-bd"/>
</dbReference>
<feature type="domain" description="RNA-binding S4" evidence="9">
    <location>
        <begin position="97"/>
        <end position="167"/>
    </location>
</feature>
<dbReference type="Gene3D" id="1.10.1050.10">
    <property type="entry name" value="Ribosomal Protein S4 Delta 41, Chain A, domain 1"/>
    <property type="match status" value="1"/>
</dbReference>
<dbReference type="PROSITE" id="PS50889">
    <property type="entry name" value="S4"/>
    <property type="match status" value="1"/>
</dbReference>
<feature type="domain" description="Small ribosomal subunit protein uS4 N-terminal" evidence="10">
    <location>
        <begin position="1"/>
        <end position="96"/>
    </location>
</feature>
<evidence type="ECO:0000256" key="1">
    <source>
        <dbReference type="ARBA" id="ARBA00007465"/>
    </source>
</evidence>
<dbReference type="STRING" id="1798652.A3A43_01385"/>
<dbReference type="SMART" id="SM00363">
    <property type="entry name" value="S4"/>
    <property type="match status" value="1"/>
</dbReference>
<evidence type="ECO:0000256" key="8">
    <source>
        <dbReference type="RuleBase" id="RU003699"/>
    </source>
</evidence>
<reference evidence="11 12" key="1">
    <citation type="journal article" date="2016" name="Nat. Commun.">
        <title>Thousands of microbial genomes shed light on interconnected biogeochemical processes in an aquifer system.</title>
        <authorList>
            <person name="Anantharaman K."/>
            <person name="Brown C.T."/>
            <person name="Hug L.A."/>
            <person name="Sharon I."/>
            <person name="Castelle C.J."/>
            <person name="Probst A.J."/>
            <person name="Thomas B.C."/>
            <person name="Singh A."/>
            <person name="Wilkins M.J."/>
            <person name="Karaoz U."/>
            <person name="Brodie E.L."/>
            <person name="Williams K.H."/>
            <person name="Hubbard S.S."/>
            <person name="Banfield J.F."/>
        </authorList>
    </citation>
    <scope>NUCLEOTIDE SEQUENCE [LARGE SCALE GENOMIC DNA]</scope>
</reference>
<dbReference type="InterPro" id="IPR001912">
    <property type="entry name" value="Ribosomal_uS4_N"/>
</dbReference>
<dbReference type="GO" id="GO:0003735">
    <property type="term" value="F:structural constituent of ribosome"/>
    <property type="evidence" value="ECO:0007669"/>
    <property type="project" value="InterPro"/>
</dbReference>
<dbReference type="SUPFAM" id="SSF55174">
    <property type="entry name" value="Alpha-L RNA-binding motif"/>
    <property type="match status" value="1"/>
</dbReference>
<keyword evidence="3 7" id="KW-0694">RNA-binding</keyword>
<keyword evidence="5 7" id="KW-0687">Ribonucleoprotein</keyword>
<evidence type="ECO:0000313" key="11">
    <source>
        <dbReference type="EMBL" id="OGZ01687.1"/>
    </source>
</evidence>
<dbReference type="NCBIfam" id="TIGR01017">
    <property type="entry name" value="rpsD_bact"/>
    <property type="match status" value="1"/>
</dbReference>
<dbReference type="InterPro" id="IPR022801">
    <property type="entry name" value="Ribosomal_uS4"/>
</dbReference>
<organism evidence="11 12">
    <name type="scientific">Candidatus Liptonbacteria bacterium RIFCSPLOWO2_01_FULL_56_20</name>
    <dbReference type="NCBI Taxonomy" id="1798652"/>
    <lineage>
        <taxon>Bacteria</taxon>
        <taxon>Candidatus Liptoniibacteriota</taxon>
    </lineage>
</organism>
<proteinExistence type="inferred from homology"/>
<protein>
    <recommendedName>
        <fullName evidence="6 7">Small ribosomal subunit protein uS4</fullName>
    </recommendedName>
</protein>
<comment type="function">
    <text evidence="7">With S5 and S12 plays an important role in translational accuracy.</text>
</comment>
<dbReference type="GO" id="GO:0015935">
    <property type="term" value="C:small ribosomal subunit"/>
    <property type="evidence" value="ECO:0007669"/>
    <property type="project" value="InterPro"/>
</dbReference>
<dbReference type="HAMAP" id="MF_01306_B">
    <property type="entry name" value="Ribosomal_uS4_B"/>
    <property type="match status" value="1"/>
</dbReference>